<gene>
    <name evidence="1" type="ordered locus">Clos_0714</name>
</gene>
<dbReference type="Gene3D" id="3.40.50.620">
    <property type="entry name" value="HUPs"/>
    <property type="match status" value="1"/>
</dbReference>
<keyword evidence="2" id="KW-1185">Reference proteome</keyword>
<reference evidence="2" key="1">
    <citation type="submission" date="2007-10" db="EMBL/GenBank/DDBJ databases">
        <title>Complete genome of Alkaliphilus oremlandii OhILAs.</title>
        <authorList>
            <person name="Copeland A."/>
            <person name="Lucas S."/>
            <person name="Lapidus A."/>
            <person name="Barry K."/>
            <person name="Detter J.C."/>
            <person name="Glavina del Rio T."/>
            <person name="Hammon N."/>
            <person name="Israni S."/>
            <person name="Dalin E."/>
            <person name="Tice H."/>
            <person name="Pitluck S."/>
            <person name="Chain P."/>
            <person name="Malfatti S."/>
            <person name="Shin M."/>
            <person name="Vergez L."/>
            <person name="Schmutz J."/>
            <person name="Larimer F."/>
            <person name="Land M."/>
            <person name="Hauser L."/>
            <person name="Kyrpides N."/>
            <person name="Mikhailova N."/>
            <person name="Stolz J.F."/>
            <person name="Dawson A."/>
            <person name="Fisher E."/>
            <person name="Crable B."/>
            <person name="Perera E."/>
            <person name="Lisak J."/>
            <person name="Ranganathan M."/>
            <person name="Basu P."/>
            <person name="Richardson P."/>
        </authorList>
    </citation>
    <scope>NUCLEOTIDE SEQUENCE [LARGE SCALE GENOMIC DNA]</scope>
    <source>
        <strain evidence="2">OhILAs</strain>
    </source>
</reference>
<evidence type="ECO:0000313" key="1">
    <source>
        <dbReference type="EMBL" id="ABW18273.1"/>
    </source>
</evidence>
<dbReference type="EMBL" id="CP000853">
    <property type="protein sequence ID" value="ABW18273.1"/>
    <property type="molecule type" value="Genomic_DNA"/>
</dbReference>
<evidence type="ECO:0000313" key="2">
    <source>
        <dbReference type="Proteomes" id="UP000000269"/>
    </source>
</evidence>
<dbReference type="InterPro" id="IPR052023">
    <property type="entry name" value="Histidine_kinase_KdpD"/>
</dbReference>
<dbReference type="GO" id="GO:0005886">
    <property type="term" value="C:plasma membrane"/>
    <property type="evidence" value="ECO:0007669"/>
    <property type="project" value="TreeGrafter"/>
</dbReference>
<dbReference type="KEGG" id="aoe:Clos_0714"/>
<dbReference type="InterPro" id="IPR014729">
    <property type="entry name" value="Rossmann-like_a/b/a_fold"/>
</dbReference>
<accession>A8MMA6</accession>
<dbReference type="AlphaFoldDB" id="A8MMA6"/>
<dbReference type="STRING" id="350688.Clos_0714"/>
<dbReference type="eggNOG" id="COG2205">
    <property type="taxonomic scope" value="Bacteria"/>
</dbReference>
<dbReference type="SUPFAM" id="SSF52402">
    <property type="entry name" value="Adenine nucleotide alpha hydrolases-like"/>
    <property type="match status" value="1"/>
</dbReference>
<name>A8MMA6_ALKOO</name>
<sequence length="132" mass="14717">MKDQNNIMVCVTKQKTCERLIQSGVRIKEKKGGNLFVVHVAPTGWNFLGNSREGEALDYLFEISKSVGADMTVLRSSEVVKTITDFCETHDITDIVLGESPESSNDNSDNNIILKLTKKLKKDVEIKIVSTQ</sequence>
<dbReference type="PANTHER" id="PTHR45569">
    <property type="entry name" value="SENSOR PROTEIN KDPD"/>
    <property type="match status" value="1"/>
</dbReference>
<dbReference type="HOGENOM" id="CLU_154668_1_0_9"/>
<protein>
    <submittedName>
        <fullName evidence="1">UspA</fullName>
    </submittedName>
</protein>
<dbReference type="Proteomes" id="UP000000269">
    <property type="component" value="Chromosome"/>
</dbReference>
<proteinExistence type="predicted"/>
<dbReference type="RefSeq" id="WP_012158587.1">
    <property type="nucleotide sequence ID" value="NC_009922.1"/>
</dbReference>
<dbReference type="PANTHER" id="PTHR45569:SF1">
    <property type="entry name" value="SENSOR PROTEIN KDPD"/>
    <property type="match status" value="1"/>
</dbReference>
<organism evidence="1 2">
    <name type="scientific">Alkaliphilus oremlandii (strain OhILAs)</name>
    <name type="common">Clostridium oremlandii (strain OhILAs)</name>
    <dbReference type="NCBI Taxonomy" id="350688"/>
    <lineage>
        <taxon>Bacteria</taxon>
        <taxon>Bacillati</taxon>
        <taxon>Bacillota</taxon>
        <taxon>Clostridia</taxon>
        <taxon>Peptostreptococcales</taxon>
        <taxon>Natronincolaceae</taxon>
        <taxon>Alkaliphilus</taxon>
    </lineage>
</organism>
<dbReference type="GO" id="GO:0000155">
    <property type="term" value="F:phosphorelay sensor kinase activity"/>
    <property type="evidence" value="ECO:0007669"/>
    <property type="project" value="TreeGrafter"/>
</dbReference>